<dbReference type="AlphaFoldDB" id="A0A1S2M9U3"/>
<evidence type="ECO:0000256" key="2">
    <source>
        <dbReference type="ARBA" id="ARBA00004994"/>
    </source>
</evidence>
<dbReference type="Pfam" id="PF08546">
    <property type="entry name" value="ApbA_C"/>
    <property type="match status" value="1"/>
</dbReference>
<dbReference type="InterPro" id="IPR036291">
    <property type="entry name" value="NAD(P)-bd_dom_sf"/>
</dbReference>
<comment type="catalytic activity">
    <reaction evidence="10 11">
        <text>(R)-pantoate + NADP(+) = 2-dehydropantoate + NADPH + H(+)</text>
        <dbReference type="Rhea" id="RHEA:16233"/>
        <dbReference type="ChEBI" id="CHEBI:11561"/>
        <dbReference type="ChEBI" id="CHEBI:15378"/>
        <dbReference type="ChEBI" id="CHEBI:15980"/>
        <dbReference type="ChEBI" id="CHEBI:57783"/>
        <dbReference type="ChEBI" id="CHEBI:58349"/>
        <dbReference type="EC" id="1.1.1.169"/>
    </reaction>
</comment>
<dbReference type="InterPro" id="IPR013752">
    <property type="entry name" value="KPA_reductase"/>
</dbReference>
<dbReference type="InterPro" id="IPR008927">
    <property type="entry name" value="6-PGluconate_DH-like_C_sf"/>
</dbReference>
<keyword evidence="8 11" id="KW-0560">Oxidoreductase</keyword>
<reference evidence="15 16" key="3">
    <citation type="journal article" date="2019" name="Int. J. Syst. Evol. Microbiol.">
        <title>Anaerobacillus isosaccharinicus sp. nov., an alkaliphilic bacterium which degrades isosaccharinic acid.</title>
        <authorList>
            <person name="Bassil N.M."/>
            <person name="Lloyd J.R."/>
        </authorList>
    </citation>
    <scope>NUCLEOTIDE SEQUENCE [LARGE SCALE GENOMIC DNA]</scope>
    <source>
        <strain evidence="15 16">NB2006</strain>
    </source>
</reference>
<keyword evidence="6 11" id="KW-0566">Pantothenate biosynthesis</keyword>
<protein>
    <recommendedName>
        <fullName evidence="5 11">2-dehydropantoate 2-reductase</fullName>
        <ecNumber evidence="4 11">1.1.1.169</ecNumber>
    </recommendedName>
    <alternativeName>
        <fullName evidence="9 11">Ketopantoate reductase</fullName>
    </alternativeName>
</protein>
<dbReference type="Pfam" id="PF02558">
    <property type="entry name" value="ApbA"/>
    <property type="match status" value="1"/>
</dbReference>
<evidence type="ECO:0000256" key="9">
    <source>
        <dbReference type="ARBA" id="ARBA00032024"/>
    </source>
</evidence>
<gene>
    <name evidence="15" type="ORF">AWH56_016740</name>
    <name evidence="14" type="ORF">AWH56_07550</name>
</gene>
<reference evidence="15 16" key="2">
    <citation type="journal article" date="2017" name="Genome Announc.">
        <title>Draft Genome Sequences of Four Alkaliphilic Bacteria Belonging to the Anaerobacillus Genus.</title>
        <authorList>
            <person name="Bassil N.M."/>
            <person name="Lloyd J.R."/>
        </authorList>
    </citation>
    <scope>NUCLEOTIDE SEQUENCE [LARGE SCALE GENOMIC DNA]</scope>
    <source>
        <strain evidence="15 16">NB2006</strain>
    </source>
</reference>
<dbReference type="InterPro" id="IPR003710">
    <property type="entry name" value="ApbA"/>
</dbReference>
<dbReference type="SUPFAM" id="SSF51735">
    <property type="entry name" value="NAD(P)-binding Rossmann-fold domains"/>
    <property type="match status" value="1"/>
</dbReference>
<evidence type="ECO:0000256" key="6">
    <source>
        <dbReference type="ARBA" id="ARBA00022655"/>
    </source>
</evidence>
<dbReference type="NCBIfam" id="NF005093">
    <property type="entry name" value="PRK06522.2-4"/>
    <property type="match status" value="1"/>
</dbReference>
<proteinExistence type="inferred from homology"/>
<evidence type="ECO:0000256" key="11">
    <source>
        <dbReference type="RuleBase" id="RU362068"/>
    </source>
</evidence>
<evidence type="ECO:0000256" key="3">
    <source>
        <dbReference type="ARBA" id="ARBA00007870"/>
    </source>
</evidence>
<dbReference type="Proteomes" id="UP000180175">
    <property type="component" value="Chromosome"/>
</dbReference>
<dbReference type="PANTHER" id="PTHR43765:SF2">
    <property type="entry name" value="2-DEHYDROPANTOATE 2-REDUCTASE"/>
    <property type="match status" value="1"/>
</dbReference>
<dbReference type="GO" id="GO:0005737">
    <property type="term" value="C:cytoplasm"/>
    <property type="evidence" value="ECO:0007669"/>
    <property type="project" value="TreeGrafter"/>
</dbReference>
<evidence type="ECO:0000259" key="13">
    <source>
        <dbReference type="Pfam" id="PF08546"/>
    </source>
</evidence>
<evidence type="ECO:0000313" key="14">
    <source>
        <dbReference type="EMBL" id="OIJ20617.1"/>
    </source>
</evidence>
<accession>A0A1S2M9U3</accession>
<evidence type="ECO:0000313" key="16">
    <source>
        <dbReference type="Proteomes" id="UP000180175"/>
    </source>
</evidence>
<dbReference type="InterPro" id="IPR013328">
    <property type="entry name" value="6PGD_dom2"/>
</dbReference>
<dbReference type="Gene3D" id="1.10.1040.10">
    <property type="entry name" value="N-(1-d-carboxylethyl)-l-norvaline Dehydrogenase, domain 2"/>
    <property type="match status" value="1"/>
</dbReference>
<dbReference type="EMBL" id="CP063356">
    <property type="protein sequence ID" value="QOY34365.1"/>
    <property type="molecule type" value="Genomic_DNA"/>
</dbReference>
<name>A0A1S2M9U3_9BACI</name>
<evidence type="ECO:0000256" key="1">
    <source>
        <dbReference type="ARBA" id="ARBA00002919"/>
    </source>
</evidence>
<dbReference type="GO" id="GO:0008677">
    <property type="term" value="F:2-dehydropantoate 2-reductase activity"/>
    <property type="evidence" value="ECO:0007669"/>
    <property type="project" value="UniProtKB-EC"/>
</dbReference>
<reference evidence="15" key="4">
    <citation type="submission" date="2020-10" db="EMBL/GenBank/DDBJ databases">
        <authorList>
            <person name="Bassil N.M."/>
            <person name="Lloyd J.R."/>
        </authorList>
    </citation>
    <scope>NUCLEOTIDE SEQUENCE</scope>
    <source>
        <strain evidence="15">NB2006</strain>
    </source>
</reference>
<dbReference type="EC" id="1.1.1.169" evidence="4 11"/>
<dbReference type="NCBIfam" id="TIGR00745">
    <property type="entry name" value="apbA_panE"/>
    <property type="match status" value="1"/>
</dbReference>
<dbReference type="GO" id="GO:0050661">
    <property type="term" value="F:NADP binding"/>
    <property type="evidence" value="ECO:0007669"/>
    <property type="project" value="TreeGrafter"/>
</dbReference>
<evidence type="ECO:0000256" key="4">
    <source>
        <dbReference type="ARBA" id="ARBA00013014"/>
    </source>
</evidence>
<dbReference type="OrthoDB" id="9800163at2"/>
<dbReference type="KEGG" id="aia:AWH56_016740"/>
<dbReference type="UniPathway" id="UPA00028">
    <property type="reaction ID" value="UER00004"/>
</dbReference>
<reference evidence="14 16" key="1">
    <citation type="submission" date="2016-10" db="EMBL/GenBank/DDBJ databases">
        <title>Draft genome sequences of four alkaliphilic bacteria belonging to the Anaerobacillus genus.</title>
        <authorList>
            <person name="Bassil N.M."/>
            <person name="Lloyd J.R."/>
        </authorList>
    </citation>
    <scope>NUCLEOTIDE SEQUENCE [LARGE SCALE GENOMIC DNA]</scope>
    <source>
        <strain evidence="14 16">NB2006</strain>
    </source>
</reference>
<dbReference type="Gene3D" id="3.40.50.720">
    <property type="entry name" value="NAD(P)-binding Rossmann-like Domain"/>
    <property type="match status" value="1"/>
</dbReference>
<feature type="domain" description="Ketopantoate reductase C-terminal" evidence="13">
    <location>
        <begin position="180"/>
        <end position="297"/>
    </location>
</feature>
<evidence type="ECO:0000313" key="15">
    <source>
        <dbReference type="EMBL" id="QOY34365.1"/>
    </source>
</evidence>
<organism evidence="14 16">
    <name type="scientific">Anaerobacillus isosaccharinicus</name>
    <dbReference type="NCBI Taxonomy" id="1532552"/>
    <lineage>
        <taxon>Bacteria</taxon>
        <taxon>Bacillati</taxon>
        <taxon>Bacillota</taxon>
        <taxon>Bacilli</taxon>
        <taxon>Bacillales</taxon>
        <taxon>Bacillaceae</taxon>
        <taxon>Anaerobacillus</taxon>
    </lineage>
</organism>
<dbReference type="SUPFAM" id="SSF48179">
    <property type="entry name" value="6-phosphogluconate dehydrogenase C-terminal domain-like"/>
    <property type="match status" value="1"/>
</dbReference>
<evidence type="ECO:0000256" key="7">
    <source>
        <dbReference type="ARBA" id="ARBA00022857"/>
    </source>
</evidence>
<dbReference type="GO" id="GO:0015940">
    <property type="term" value="P:pantothenate biosynthetic process"/>
    <property type="evidence" value="ECO:0007669"/>
    <property type="project" value="UniProtKB-UniPathway"/>
</dbReference>
<comment type="function">
    <text evidence="1 11">Catalyzes the NADPH-dependent reduction of ketopantoate into pantoic acid.</text>
</comment>
<dbReference type="PANTHER" id="PTHR43765">
    <property type="entry name" value="2-DEHYDROPANTOATE 2-REDUCTASE-RELATED"/>
    <property type="match status" value="1"/>
</dbReference>
<keyword evidence="16" id="KW-1185">Reference proteome</keyword>
<sequence>MKKIGIIGGGSIGLLLAGYLCKAGFGVTVYTNTKEQANQLNRDGLTLRSDVEEIVVPVSSTPFSEMSQLNEDCLFIAVKQYHLKQLMARLPSLLGKVNSLIFIQNGMGHLKYLEELTSDVENIFVAIVEHGALKDHQTVVTHTGIGEMKIGAFRKGKQSQMEVWKGLTAVGFYTAIYKDWLDIMEKKLVVNGVINPLTAIYKVENGNLLTNTYYFQVMRRLFEEISLIYKCTEQDWQLIVDICKKTSRNRSSMLRDIEEGRETEIEAITGVILEKGALHNKKLPLNQFIYHSVKGLEIQRKEEKM</sequence>
<evidence type="ECO:0000256" key="5">
    <source>
        <dbReference type="ARBA" id="ARBA00019465"/>
    </source>
</evidence>
<evidence type="ECO:0000256" key="10">
    <source>
        <dbReference type="ARBA" id="ARBA00048793"/>
    </source>
</evidence>
<comment type="pathway">
    <text evidence="2 11">Cofactor biosynthesis; (R)-pantothenate biosynthesis; (R)-pantoate from 3-methyl-2-oxobutanoate: step 2/2.</text>
</comment>
<evidence type="ECO:0000256" key="8">
    <source>
        <dbReference type="ARBA" id="ARBA00023002"/>
    </source>
</evidence>
<feature type="domain" description="Ketopantoate reductase N-terminal" evidence="12">
    <location>
        <begin position="4"/>
        <end position="154"/>
    </location>
</feature>
<dbReference type="InterPro" id="IPR013332">
    <property type="entry name" value="KPR_N"/>
</dbReference>
<dbReference type="RefSeq" id="WP_071316554.1">
    <property type="nucleotide sequence ID" value="NZ_CP063356.2"/>
</dbReference>
<keyword evidence="7 11" id="KW-0521">NADP</keyword>
<dbReference type="InterPro" id="IPR050838">
    <property type="entry name" value="Ketopantoate_reductase"/>
</dbReference>
<dbReference type="EMBL" id="LQXD01000068">
    <property type="protein sequence ID" value="OIJ20617.1"/>
    <property type="molecule type" value="Genomic_DNA"/>
</dbReference>
<evidence type="ECO:0000259" key="12">
    <source>
        <dbReference type="Pfam" id="PF02558"/>
    </source>
</evidence>
<comment type="similarity">
    <text evidence="3 11">Belongs to the ketopantoate reductase family.</text>
</comment>